<dbReference type="InterPro" id="IPR011032">
    <property type="entry name" value="GroES-like_sf"/>
</dbReference>
<dbReference type="SUPFAM" id="SSF50129">
    <property type="entry name" value="GroES-like"/>
    <property type="match status" value="1"/>
</dbReference>
<protein>
    <submittedName>
        <fullName evidence="5">Alcohol dehydrogenase</fullName>
    </submittedName>
</protein>
<dbReference type="Proteomes" id="UP000054770">
    <property type="component" value="Unassembled WGS sequence"/>
</dbReference>
<evidence type="ECO:0000256" key="3">
    <source>
        <dbReference type="ARBA" id="ARBA00022833"/>
    </source>
</evidence>
<evidence type="ECO:0000313" key="5">
    <source>
        <dbReference type="EMBL" id="SAL61870.1"/>
    </source>
</evidence>
<proteinExistence type="predicted"/>
<accession>A0A158J0M4</accession>
<keyword evidence="6" id="KW-1185">Reference proteome</keyword>
<dbReference type="InterPro" id="IPR013154">
    <property type="entry name" value="ADH-like_N"/>
</dbReference>
<reference evidence="5" key="1">
    <citation type="submission" date="2016-01" db="EMBL/GenBank/DDBJ databases">
        <authorList>
            <person name="Peeters C."/>
        </authorList>
    </citation>
    <scope>NUCLEOTIDE SEQUENCE [LARGE SCALE GENOMIC DNA]</scope>
    <source>
        <strain evidence="5">LMG 22940</strain>
    </source>
</reference>
<feature type="domain" description="Alcohol dehydrogenase-like N-terminal" evidence="4">
    <location>
        <begin position="6"/>
        <end position="51"/>
    </location>
</feature>
<organism evidence="5 6">
    <name type="scientific">Caballeronia choica</name>
    <dbReference type="NCBI Taxonomy" id="326476"/>
    <lineage>
        <taxon>Bacteria</taxon>
        <taxon>Pseudomonadati</taxon>
        <taxon>Pseudomonadota</taxon>
        <taxon>Betaproteobacteria</taxon>
        <taxon>Burkholderiales</taxon>
        <taxon>Burkholderiaceae</taxon>
        <taxon>Caballeronia</taxon>
    </lineage>
</organism>
<dbReference type="GO" id="GO:0046872">
    <property type="term" value="F:metal ion binding"/>
    <property type="evidence" value="ECO:0007669"/>
    <property type="project" value="UniProtKB-KW"/>
</dbReference>
<dbReference type="Pfam" id="PF08240">
    <property type="entry name" value="ADH_N"/>
    <property type="match status" value="1"/>
</dbReference>
<keyword evidence="2" id="KW-0479">Metal-binding</keyword>
<evidence type="ECO:0000259" key="4">
    <source>
        <dbReference type="Pfam" id="PF08240"/>
    </source>
</evidence>
<dbReference type="Gene3D" id="3.90.180.10">
    <property type="entry name" value="Medium-chain alcohol dehydrogenases, catalytic domain"/>
    <property type="match status" value="1"/>
</dbReference>
<name>A0A158J0M4_9BURK</name>
<dbReference type="AlphaFoldDB" id="A0A158J0M4"/>
<keyword evidence="3" id="KW-0862">Zinc</keyword>
<evidence type="ECO:0000256" key="2">
    <source>
        <dbReference type="ARBA" id="ARBA00022723"/>
    </source>
</evidence>
<comment type="cofactor">
    <cofactor evidence="1">
        <name>Zn(2+)</name>
        <dbReference type="ChEBI" id="CHEBI:29105"/>
    </cofactor>
</comment>
<evidence type="ECO:0000256" key="1">
    <source>
        <dbReference type="ARBA" id="ARBA00001947"/>
    </source>
</evidence>
<dbReference type="PANTHER" id="PTHR42813">
    <property type="entry name" value="ZINC-TYPE ALCOHOL DEHYDROGENASE-LIKE"/>
    <property type="match status" value="1"/>
</dbReference>
<dbReference type="EMBL" id="FCON02000031">
    <property type="protein sequence ID" value="SAL61870.1"/>
    <property type="molecule type" value="Genomic_DNA"/>
</dbReference>
<evidence type="ECO:0000313" key="6">
    <source>
        <dbReference type="Proteomes" id="UP000054770"/>
    </source>
</evidence>
<comment type="caution">
    <text evidence="5">The sequence shown here is derived from an EMBL/GenBank/DDBJ whole genome shotgun (WGS) entry which is preliminary data.</text>
</comment>
<gene>
    <name evidence="5" type="ORF">AWB68_03231</name>
</gene>
<sequence length="57" mass="5955">MKSGDIMGHEFMGEVVGVGAENKALKVGDRVVVPFTIFCGHGDQCKRGNFSGSSAVP</sequence>
<dbReference type="PANTHER" id="PTHR42813:SF2">
    <property type="entry name" value="DEHYDROGENASE, ZINC-CONTAINING, PUTATIVE (AFU_ORTHOLOGUE AFUA_2G02810)-RELATED"/>
    <property type="match status" value="1"/>
</dbReference>